<feature type="transmembrane region" description="Helical" evidence="1">
    <location>
        <begin position="141"/>
        <end position="157"/>
    </location>
</feature>
<keyword evidence="1" id="KW-0472">Membrane</keyword>
<dbReference type="SUPFAM" id="SSF48726">
    <property type="entry name" value="Immunoglobulin"/>
    <property type="match status" value="1"/>
</dbReference>
<name>A0A7J7JZ65_BUGNE</name>
<dbReference type="AlphaFoldDB" id="A0A7J7JZ65"/>
<dbReference type="EMBL" id="VXIV02001577">
    <property type="protein sequence ID" value="KAF6031699.1"/>
    <property type="molecule type" value="Genomic_DNA"/>
</dbReference>
<dbReference type="InterPro" id="IPR036179">
    <property type="entry name" value="Ig-like_dom_sf"/>
</dbReference>
<keyword evidence="1" id="KW-0812">Transmembrane</keyword>
<comment type="caution">
    <text evidence="2">The sequence shown here is derived from an EMBL/GenBank/DDBJ whole genome shotgun (WGS) entry which is preliminary data.</text>
</comment>
<reference evidence="2" key="1">
    <citation type="submission" date="2020-06" db="EMBL/GenBank/DDBJ databases">
        <title>Draft genome of Bugula neritina, a colonial animal packing powerful symbionts and potential medicines.</title>
        <authorList>
            <person name="Rayko M."/>
        </authorList>
    </citation>
    <scope>NUCLEOTIDE SEQUENCE [LARGE SCALE GENOMIC DNA]</scope>
    <source>
        <strain evidence="2">Kwan_BN1</strain>
    </source>
</reference>
<evidence type="ECO:0008006" key="4">
    <source>
        <dbReference type="Google" id="ProtNLM"/>
    </source>
</evidence>
<keyword evidence="3" id="KW-1185">Reference proteome</keyword>
<evidence type="ECO:0000313" key="2">
    <source>
        <dbReference type="EMBL" id="KAF6031699.1"/>
    </source>
</evidence>
<proteinExistence type="predicted"/>
<sequence>MNTCCNKPVVTVHTLIVNQMVGYHTELRCVAPPSLPVLLNVRWYYTPLKHSKADEVEEINDDTARYSYTNRTDAAASIITTLVIEPVQEADFARSFCCVYENQLGESEACISVQDSDKPVSVNGKKPRKEQINHSSCLQAHWTYFITSCILATFYIIL</sequence>
<evidence type="ECO:0000313" key="3">
    <source>
        <dbReference type="Proteomes" id="UP000593567"/>
    </source>
</evidence>
<dbReference type="InterPro" id="IPR013783">
    <property type="entry name" value="Ig-like_fold"/>
</dbReference>
<dbReference type="Proteomes" id="UP000593567">
    <property type="component" value="Unassembled WGS sequence"/>
</dbReference>
<evidence type="ECO:0000256" key="1">
    <source>
        <dbReference type="SAM" id="Phobius"/>
    </source>
</evidence>
<organism evidence="2 3">
    <name type="scientific">Bugula neritina</name>
    <name type="common">Brown bryozoan</name>
    <name type="synonym">Sertularia neritina</name>
    <dbReference type="NCBI Taxonomy" id="10212"/>
    <lineage>
        <taxon>Eukaryota</taxon>
        <taxon>Metazoa</taxon>
        <taxon>Spiralia</taxon>
        <taxon>Lophotrochozoa</taxon>
        <taxon>Bryozoa</taxon>
        <taxon>Gymnolaemata</taxon>
        <taxon>Cheilostomatida</taxon>
        <taxon>Flustrina</taxon>
        <taxon>Buguloidea</taxon>
        <taxon>Bugulidae</taxon>
        <taxon>Bugula</taxon>
    </lineage>
</organism>
<protein>
    <recommendedName>
        <fullName evidence="4">Ig-like domain-containing protein</fullName>
    </recommendedName>
</protein>
<gene>
    <name evidence="2" type="ORF">EB796_009993</name>
</gene>
<keyword evidence="1" id="KW-1133">Transmembrane helix</keyword>
<accession>A0A7J7JZ65</accession>
<dbReference type="Gene3D" id="2.60.40.10">
    <property type="entry name" value="Immunoglobulins"/>
    <property type="match status" value="1"/>
</dbReference>